<protein>
    <submittedName>
        <fullName evidence="1">Uncharacterized protein</fullName>
    </submittedName>
</protein>
<feature type="non-terminal residue" evidence="1">
    <location>
        <position position="1"/>
    </location>
</feature>
<organism evidence="1">
    <name type="scientific">marine metagenome</name>
    <dbReference type="NCBI Taxonomy" id="408172"/>
    <lineage>
        <taxon>unclassified sequences</taxon>
        <taxon>metagenomes</taxon>
        <taxon>ecological metagenomes</taxon>
    </lineage>
</organism>
<reference evidence="1" key="1">
    <citation type="submission" date="2018-05" db="EMBL/GenBank/DDBJ databases">
        <authorList>
            <person name="Lanie J.A."/>
            <person name="Ng W.-L."/>
            <person name="Kazmierczak K.M."/>
            <person name="Andrzejewski T.M."/>
            <person name="Davidsen T.M."/>
            <person name="Wayne K.J."/>
            <person name="Tettelin H."/>
            <person name="Glass J.I."/>
            <person name="Rusch D."/>
            <person name="Podicherti R."/>
            <person name="Tsui H.-C.T."/>
            <person name="Winkler M.E."/>
        </authorList>
    </citation>
    <scope>NUCLEOTIDE SEQUENCE</scope>
</reference>
<accession>A0A382ZA00</accession>
<name>A0A382ZA00_9ZZZZ</name>
<feature type="non-terminal residue" evidence="1">
    <location>
        <position position="28"/>
    </location>
</feature>
<dbReference type="AlphaFoldDB" id="A0A382ZA00"/>
<sequence length="28" mass="3430">VADIFKEVDEDVRRDKAKMLWRKYGVYV</sequence>
<dbReference type="EMBL" id="UINC01181697">
    <property type="protein sequence ID" value="SVD91518.1"/>
    <property type="molecule type" value="Genomic_DNA"/>
</dbReference>
<evidence type="ECO:0000313" key="1">
    <source>
        <dbReference type="EMBL" id="SVD91518.1"/>
    </source>
</evidence>
<proteinExistence type="predicted"/>
<gene>
    <name evidence="1" type="ORF">METZ01_LOCUS444372</name>
</gene>